<dbReference type="GO" id="GO:0005886">
    <property type="term" value="C:plasma membrane"/>
    <property type="evidence" value="ECO:0007669"/>
    <property type="project" value="UniProtKB-SubCell"/>
</dbReference>
<dbReference type="AlphaFoldDB" id="A0A8C3JIX5"/>
<keyword evidence="12 17" id="KW-0472">Membrane</keyword>
<reference evidence="18" key="2">
    <citation type="submission" date="2025-09" db="UniProtKB">
        <authorList>
            <consortium name="Ensembl"/>
        </authorList>
    </citation>
    <scope>IDENTIFICATION</scope>
</reference>
<dbReference type="GO" id="GO:0098712">
    <property type="term" value="P:L-glutamate import across plasma membrane"/>
    <property type="evidence" value="ECO:0007669"/>
    <property type="project" value="TreeGrafter"/>
</dbReference>
<sequence length="114" mass="13301">PLKSNLLDSIAIWGIVKTACYNQVRQVSIIQIFMFRCYYYFIRVSHDIFSISSGIILGFSLQSYKMSYREVKYFSFPGELLMRMLQMLVLPLIVSSLVTGEKKESLFVLKFSFK</sequence>
<keyword evidence="5 17" id="KW-0812">Transmembrane</keyword>
<keyword evidence="3 17" id="KW-0813">Transport</keyword>
<dbReference type="Ensembl" id="ENSCPGT00000009697.1">
    <property type="protein sequence ID" value="ENSCPGP00000008832.1"/>
    <property type="gene ID" value="ENSCPGG00000006279.1"/>
</dbReference>
<dbReference type="InterPro" id="IPR050746">
    <property type="entry name" value="DAACS"/>
</dbReference>
<proteinExistence type="inferred from homology"/>
<dbReference type="GO" id="GO:0070779">
    <property type="term" value="P:D-aspartate import across plasma membrane"/>
    <property type="evidence" value="ECO:0007669"/>
    <property type="project" value="TreeGrafter"/>
</dbReference>
<dbReference type="PANTHER" id="PTHR11958">
    <property type="entry name" value="SODIUM/DICARBOXYLATE SYMPORTER-RELATED"/>
    <property type="match status" value="1"/>
</dbReference>
<dbReference type="SUPFAM" id="SSF118215">
    <property type="entry name" value="Proton glutamate symport protein"/>
    <property type="match status" value="1"/>
</dbReference>
<evidence type="ECO:0000256" key="8">
    <source>
        <dbReference type="ARBA" id="ARBA00022958"/>
    </source>
</evidence>
<dbReference type="GO" id="GO:0140009">
    <property type="term" value="P:L-aspartate import across plasma membrane"/>
    <property type="evidence" value="ECO:0007669"/>
    <property type="project" value="TreeGrafter"/>
</dbReference>
<evidence type="ECO:0000313" key="18">
    <source>
        <dbReference type="Ensembl" id="ENSCPGP00000008832.1"/>
    </source>
</evidence>
<evidence type="ECO:0000256" key="10">
    <source>
        <dbReference type="ARBA" id="ARBA00022989"/>
    </source>
</evidence>
<feature type="transmembrane region" description="Helical" evidence="17">
    <location>
        <begin position="80"/>
        <end position="100"/>
    </location>
</feature>
<name>A0A8C3JIX5_9CHAR</name>
<keyword evidence="11" id="KW-0915">Sodium</keyword>
<evidence type="ECO:0000256" key="4">
    <source>
        <dbReference type="ARBA" id="ARBA00022475"/>
    </source>
</evidence>
<dbReference type="GO" id="GO:0005313">
    <property type="term" value="F:L-glutamate transmembrane transporter activity"/>
    <property type="evidence" value="ECO:0007669"/>
    <property type="project" value="TreeGrafter"/>
</dbReference>
<organism evidence="18 19">
    <name type="scientific">Calidris pygmaea</name>
    <name type="common">Spoon-billed sandpiper</name>
    <dbReference type="NCBI Taxonomy" id="425635"/>
    <lineage>
        <taxon>Eukaryota</taxon>
        <taxon>Metazoa</taxon>
        <taxon>Chordata</taxon>
        <taxon>Craniata</taxon>
        <taxon>Vertebrata</taxon>
        <taxon>Euteleostomi</taxon>
        <taxon>Archelosauria</taxon>
        <taxon>Archosauria</taxon>
        <taxon>Dinosauria</taxon>
        <taxon>Saurischia</taxon>
        <taxon>Theropoda</taxon>
        <taxon>Coelurosauria</taxon>
        <taxon>Aves</taxon>
        <taxon>Neognathae</taxon>
        <taxon>Neoaves</taxon>
        <taxon>Charadriiformes</taxon>
        <taxon>Scolopacidae</taxon>
        <taxon>Calidris</taxon>
    </lineage>
</organism>
<keyword evidence="13" id="KW-0325">Glycoprotein</keyword>
<evidence type="ECO:0000256" key="12">
    <source>
        <dbReference type="ARBA" id="ARBA00023136"/>
    </source>
</evidence>
<comment type="catalytic activity">
    <reaction evidence="14">
        <text>K(+)(in) + L-glutamate(out) + 3 Na(+)(out) + H(+)(out) = K(+)(out) + L-glutamate(in) + 3 Na(+)(in) + H(+)(in)</text>
        <dbReference type="Rhea" id="RHEA:70699"/>
        <dbReference type="ChEBI" id="CHEBI:15378"/>
        <dbReference type="ChEBI" id="CHEBI:29101"/>
        <dbReference type="ChEBI" id="CHEBI:29103"/>
        <dbReference type="ChEBI" id="CHEBI:29985"/>
    </reaction>
</comment>
<evidence type="ECO:0000256" key="17">
    <source>
        <dbReference type="RuleBase" id="RU361216"/>
    </source>
</evidence>
<dbReference type="Proteomes" id="UP000694419">
    <property type="component" value="Unplaced"/>
</dbReference>
<feature type="transmembrane region" description="Helical" evidence="17">
    <location>
        <begin position="38"/>
        <end position="60"/>
    </location>
</feature>
<dbReference type="PROSITE" id="PS00713">
    <property type="entry name" value="NA_DICARBOXYL_SYMP_1"/>
    <property type="match status" value="1"/>
</dbReference>
<accession>A0A8C3JIX5</accession>
<evidence type="ECO:0000256" key="5">
    <source>
        <dbReference type="ARBA" id="ARBA00022692"/>
    </source>
</evidence>
<keyword evidence="4" id="KW-1003">Cell membrane</keyword>
<evidence type="ECO:0000256" key="7">
    <source>
        <dbReference type="ARBA" id="ARBA00022847"/>
    </source>
</evidence>
<dbReference type="GO" id="GO:0015501">
    <property type="term" value="F:glutamate:sodium symporter activity"/>
    <property type="evidence" value="ECO:0007669"/>
    <property type="project" value="TreeGrafter"/>
</dbReference>
<dbReference type="PRINTS" id="PR00173">
    <property type="entry name" value="EDTRNSPORT"/>
</dbReference>
<comment type="catalytic activity">
    <reaction evidence="16">
        <text>D-aspartate(out) + K(+)(in) + 3 Na(+)(out) + H(+)(out) = D-aspartate(in) + K(+)(out) + 3 Na(+)(in) + H(+)(in)</text>
        <dbReference type="Rhea" id="RHEA:71379"/>
        <dbReference type="ChEBI" id="CHEBI:15378"/>
        <dbReference type="ChEBI" id="CHEBI:29101"/>
        <dbReference type="ChEBI" id="CHEBI:29103"/>
        <dbReference type="ChEBI" id="CHEBI:29990"/>
    </reaction>
</comment>
<protein>
    <recommendedName>
        <fullName evidence="17">Amino acid transporter</fullName>
    </recommendedName>
</protein>
<evidence type="ECO:0000256" key="9">
    <source>
        <dbReference type="ARBA" id="ARBA00022970"/>
    </source>
</evidence>
<evidence type="ECO:0000256" key="15">
    <source>
        <dbReference type="ARBA" id="ARBA00048715"/>
    </source>
</evidence>
<comment type="catalytic activity">
    <reaction evidence="15">
        <text>K(+)(in) + L-aspartate(out) + 3 Na(+)(out) + H(+)(out) = K(+)(out) + L-aspartate(in) + 3 Na(+)(in) + H(+)(in)</text>
        <dbReference type="Rhea" id="RHEA:70851"/>
        <dbReference type="ChEBI" id="CHEBI:15378"/>
        <dbReference type="ChEBI" id="CHEBI:29101"/>
        <dbReference type="ChEBI" id="CHEBI:29103"/>
        <dbReference type="ChEBI" id="CHEBI:29991"/>
    </reaction>
</comment>
<evidence type="ECO:0000256" key="3">
    <source>
        <dbReference type="ARBA" id="ARBA00022448"/>
    </source>
</evidence>
<dbReference type="InterPro" id="IPR036458">
    <property type="entry name" value="Na:dicarbo_symporter_sf"/>
</dbReference>
<evidence type="ECO:0000313" key="19">
    <source>
        <dbReference type="Proteomes" id="UP000694419"/>
    </source>
</evidence>
<keyword evidence="19" id="KW-1185">Reference proteome</keyword>
<keyword evidence="8" id="KW-0630">Potassium</keyword>
<reference evidence="18" key="1">
    <citation type="submission" date="2025-08" db="UniProtKB">
        <authorList>
            <consortium name="Ensembl"/>
        </authorList>
    </citation>
    <scope>IDENTIFICATION</scope>
</reference>
<comment type="subcellular location">
    <subcellularLocation>
        <location evidence="1">Cell membrane</location>
        <topology evidence="1">Multi-pass membrane protein</topology>
    </subcellularLocation>
    <subcellularLocation>
        <location evidence="17">Membrane</location>
        <topology evidence="17">Multi-pass membrane protein</topology>
    </subcellularLocation>
</comment>
<dbReference type="Pfam" id="PF00375">
    <property type="entry name" value="SDF"/>
    <property type="match status" value="1"/>
</dbReference>
<evidence type="ECO:0000256" key="6">
    <source>
        <dbReference type="ARBA" id="ARBA00022723"/>
    </source>
</evidence>
<dbReference type="InterPro" id="IPR001991">
    <property type="entry name" value="Na-dicarboxylate_symporter"/>
</dbReference>
<dbReference type="GO" id="GO:0015175">
    <property type="term" value="F:neutral L-amino acid transmembrane transporter activity"/>
    <property type="evidence" value="ECO:0007669"/>
    <property type="project" value="TreeGrafter"/>
</dbReference>
<keyword evidence="9" id="KW-0029">Amino-acid transport</keyword>
<comment type="subunit">
    <text evidence="2">Homotrimer.</text>
</comment>
<comment type="similarity">
    <text evidence="17">Belongs to the dicarboxylate/amino acid:cation symporter (DAACS) (TC 2.A.23) family.</text>
</comment>
<evidence type="ECO:0000256" key="11">
    <source>
        <dbReference type="ARBA" id="ARBA00023053"/>
    </source>
</evidence>
<dbReference type="InterPro" id="IPR018107">
    <property type="entry name" value="Na-dicarboxylate_symporter_CS"/>
</dbReference>
<evidence type="ECO:0000256" key="1">
    <source>
        <dbReference type="ARBA" id="ARBA00004651"/>
    </source>
</evidence>
<keyword evidence="6" id="KW-0479">Metal-binding</keyword>
<evidence type="ECO:0000256" key="16">
    <source>
        <dbReference type="ARBA" id="ARBA00049118"/>
    </source>
</evidence>
<comment type="caution">
    <text evidence="17">Lacks conserved residue(s) required for the propagation of feature annotation.</text>
</comment>
<dbReference type="Gene3D" id="1.10.3860.10">
    <property type="entry name" value="Sodium:dicarboxylate symporter"/>
    <property type="match status" value="1"/>
</dbReference>
<evidence type="ECO:0000256" key="13">
    <source>
        <dbReference type="ARBA" id="ARBA00023180"/>
    </source>
</evidence>
<dbReference type="GO" id="GO:0046872">
    <property type="term" value="F:metal ion binding"/>
    <property type="evidence" value="ECO:0007669"/>
    <property type="project" value="UniProtKB-KW"/>
</dbReference>
<keyword evidence="10 17" id="KW-1133">Transmembrane helix</keyword>
<keyword evidence="7 17" id="KW-0769">Symport</keyword>
<evidence type="ECO:0000256" key="14">
    <source>
        <dbReference type="ARBA" id="ARBA00047601"/>
    </source>
</evidence>
<evidence type="ECO:0000256" key="2">
    <source>
        <dbReference type="ARBA" id="ARBA00011233"/>
    </source>
</evidence>
<dbReference type="PANTHER" id="PTHR11958:SF24">
    <property type="entry name" value="EXCITATORY AMINO ACID TRANSPORTER 1"/>
    <property type="match status" value="1"/>
</dbReference>